<feature type="compositionally biased region" description="Low complexity" evidence="1">
    <location>
        <begin position="209"/>
        <end position="223"/>
    </location>
</feature>
<gene>
    <name evidence="2" type="ORF">R3P38DRAFT_2791168</name>
</gene>
<sequence>MCQHNQNRKSSLCGTVMAKTTKPRRSAACPPTEDEHFRPTREIRKSNAAKQATAEARRQRRREAYALNAVKIREKNRIHIAERRAAAKLKKMNGIHKAANKKSPSDLAAAELAASQTLAQMQAVRAAQEDSLTMLSPAYRRNEEQAVDREISELCEVGERQDEVADSSDEGEDSSDDDEEAAEAAMREMLEKSRSLRAIRQRRIRRLRILQSLGPRSSSRNSPSPDPPSSSPHERLPSLYDKLCGLDVFTQKGGNDNRINSTTTTTSMLQQTQLRGRGGGGDVDGAGGGVLSPLLDAHVGARQNGSIGGGGGTHKIVVGDGRVELVAVEAEGLLASLLLLAVSIGHAHEPGFAAANHDVPELAHVVGDGGLPMGGGVGNAANPGDAGGELGLKGTGKLGCEISETGGVVGQAAGVVGTARCLIGDDGEAGNERDHCLQI</sequence>
<feature type="compositionally biased region" description="Basic and acidic residues" evidence="1">
    <location>
        <begin position="154"/>
        <end position="163"/>
    </location>
</feature>
<dbReference type="EMBL" id="JAWWNJ010000067">
    <property type="protein sequence ID" value="KAK7008358.1"/>
    <property type="molecule type" value="Genomic_DNA"/>
</dbReference>
<dbReference type="Proteomes" id="UP001362999">
    <property type="component" value="Unassembled WGS sequence"/>
</dbReference>
<feature type="region of interest" description="Disordered" evidence="1">
    <location>
        <begin position="209"/>
        <end position="237"/>
    </location>
</feature>
<keyword evidence="3" id="KW-1185">Reference proteome</keyword>
<comment type="caution">
    <text evidence="2">The sequence shown here is derived from an EMBL/GenBank/DDBJ whole genome shotgun (WGS) entry which is preliminary data.</text>
</comment>
<evidence type="ECO:0000256" key="1">
    <source>
        <dbReference type="SAM" id="MobiDB-lite"/>
    </source>
</evidence>
<feature type="compositionally biased region" description="Basic and acidic residues" evidence="1">
    <location>
        <begin position="33"/>
        <end position="45"/>
    </location>
</feature>
<accession>A0AAW0AI11</accession>
<feature type="compositionally biased region" description="Polar residues" evidence="1">
    <location>
        <begin position="1"/>
        <end position="13"/>
    </location>
</feature>
<name>A0AAW0AI11_9AGAR</name>
<reference evidence="2 3" key="1">
    <citation type="journal article" date="2024" name="J Genomics">
        <title>Draft genome sequencing and assembly of Favolaschia claudopus CIRM-BRFM 2984 isolated from oak limbs.</title>
        <authorList>
            <person name="Navarro D."/>
            <person name="Drula E."/>
            <person name="Chaduli D."/>
            <person name="Cazenave R."/>
            <person name="Ahrendt S."/>
            <person name="Wang J."/>
            <person name="Lipzen A."/>
            <person name="Daum C."/>
            <person name="Barry K."/>
            <person name="Grigoriev I.V."/>
            <person name="Favel A."/>
            <person name="Rosso M.N."/>
            <person name="Martin F."/>
        </authorList>
    </citation>
    <scope>NUCLEOTIDE SEQUENCE [LARGE SCALE GENOMIC DNA]</scope>
    <source>
        <strain evidence="2 3">CIRM-BRFM 2984</strain>
    </source>
</reference>
<feature type="region of interest" description="Disordered" evidence="1">
    <location>
        <begin position="1"/>
        <end position="57"/>
    </location>
</feature>
<evidence type="ECO:0000313" key="3">
    <source>
        <dbReference type="Proteomes" id="UP001362999"/>
    </source>
</evidence>
<evidence type="ECO:0000313" key="2">
    <source>
        <dbReference type="EMBL" id="KAK7008358.1"/>
    </source>
</evidence>
<protein>
    <submittedName>
        <fullName evidence="2">Uncharacterized protein</fullName>
    </submittedName>
</protein>
<feature type="region of interest" description="Disordered" evidence="1">
    <location>
        <begin position="154"/>
        <end position="183"/>
    </location>
</feature>
<feature type="compositionally biased region" description="Acidic residues" evidence="1">
    <location>
        <begin position="164"/>
        <end position="182"/>
    </location>
</feature>
<proteinExistence type="predicted"/>
<dbReference type="AlphaFoldDB" id="A0AAW0AI11"/>
<organism evidence="2 3">
    <name type="scientific">Favolaschia claudopus</name>
    <dbReference type="NCBI Taxonomy" id="2862362"/>
    <lineage>
        <taxon>Eukaryota</taxon>
        <taxon>Fungi</taxon>
        <taxon>Dikarya</taxon>
        <taxon>Basidiomycota</taxon>
        <taxon>Agaricomycotina</taxon>
        <taxon>Agaricomycetes</taxon>
        <taxon>Agaricomycetidae</taxon>
        <taxon>Agaricales</taxon>
        <taxon>Marasmiineae</taxon>
        <taxon>Mycenaceae</taxon>
        <taxon>Favolaschia</taxon>
    </lineage>
</organism>